<organism evidence="2">
    <name type="scientific">Heliothis virescens</name>
    <name type="common">Tobacco budworm moth</name>
    <dbReference type="NCBI Taxonomy" id="7102"/>
    <lineage>
        <taxon>Eukaryota</taxon>
        <taxon>Metazoa</taxon>
        <taxon>Ecdysozoa</taxon>
        <taxon>Arthropoda</taxon>
        <taxon>Hexapoda</taxon>
        <taxon>Insecta</taxon>
        <taxon>Pterygota</taxon>
        <taxon>Neoptera</taxon>
        <taxon>Endopterygota</taxon>
        <taxon>Lepidoptera</taxon>
        <taxon>Glossata</taxon>
        <taxon>Ditrysia</taxon>
        <taxon>Noctuoidea</taxon>
        <taxon>Noctuidae</taxon>
        <taxon>Heliothinae</taxon>
        <taxon>Heliothis</taxon>
    </lineage>
</organism>
<dbReference type="PROSITE" id="PS51029">
    <property type="entry name" value="MADF"/>
    <property type="match status" value="1"/>
</dbReference>
<feature type="domain" description="MADF" evidence="1">
    <location>
        <begin position="9"/>
        <end position="105"/>
    </location>
</feature>
<dbReference type="EMBL" id="NWSH01000193">
    <property type="protein sequence ID" value="PCG78540.1"/>
    <property type="molecule type" value="Genomic_DNA"/>
</dbReference>
<evidence type="ECO:0000313" key="3">
    <source>
        <dbReference type="EMBL" id="PCG78540.1"/>
    </source>
</evidence>
<protein>
    <recommendedName>
        <fullName evidence="1">MADF domain-containing protein</fullName>
    </recommendedName>
</protein>
<proteinExistence type="predicted"/>
<dbReference type="AlphaFoldDB" id="A0A2A4K3B5"/>
<comment type="caution">
    <text evidence="2">The sequence shown here is derived from an EMBL/GenBank/DDBJ whole genome shotgun (WGS) entry which is preliminary data.</text>
</comment>
<gene>
    <name evidence="2" type="ORF">B5V51_3840</name>
    <name evidence="3" type="ORF">B5V51_3841</name>
</gene>
<evidence type="ECO:0000313" key="2">
    <source>
        <dbReference type="EMBL" id="PCG78539.1"/>
    </source>
</evidence>
<accession>A0A2A4K3B5</accession>
<sequence length="323" mass="37654">MSKNQKREQLIKIVQQYPIIYQPAPSDVSFIEHKNNLKIVWDEITLKLNPQVKTYRDQWARMYQTYAKLRMLIDSGTVSEKVLQACKDTNKFLDGSLSFLNPYISQETYLKIPFYVHRTINTRFGLPLEHGQIKNENIDCNINTATHHQVVSLLRYRTDRTESFDMNFLLPVLQKAIQRKLKELLMEKANNDETKKSTQTSDDIQLESELMIDENIKIESQEDIDALEENSSLDTDTMLEDDDLEQSLPHDQIVFGDSNISEDLTEHTAVSNNNEKIGTISDDYMRNFFNDLGETMSLELSIRKQKLLQLRINELLRNTLAQE</sequence>
<evidence type="ECO:0000259" key="1">
    <source>
        <dbReference type="PROSITE" id="PS51029"/>
    </source>
</evidence>
<reference evidence="2" key="1">
    <citation type="submission" date="2017-09" db="EMBL/GenBank/DDBJ databases">
        <title>Contemporary evolution of a Lepidopteran species, Heliothis virescens, in response to modern agricultural practices.</title>
        <authorList>
            <person name="Fritz M.L."/>
            <person name="Deyonke A.M."/>
            <person name="Papanicolaou A."/>
            <person name="Micinski S."/>
            <person name="Westbrook J."/>
            <person name="Gould F."/>
        </authorList>
    </citation>
    <scope>NUCLEOTIDE SEQUENCE [LARGE SCALE GENOMIC DNA]</scope>
    <source>
        <strain evidence="2">HvINT-</strain>
        <tissue evidence="2">Whole body</tissue>
    </source>
</reference>
<dbReference type="InterPro" id="IPR006578">
    <property type="entry name" value="MADF-dom"/>
</dbReference>
<dbReference type="EMBL" id="NWSH01000193">
    <property type="protein sequence ID" value="PCG78539.1"/>
    <property type="molecule type" value="Genomic_DNA"/>
</dbReference>
<name>A0A2A4K3B5_HELVI</name>